<name>A0A816DJT5_9BILA</name>
<accession>A0A816DJT5</accession>
<keyword evidence="1" id="KW-0472">Membrane</keyword>
<keyword evidence="1" id="KW-1133">Transmembrane helix</keyword>
<dbReference type="OrthoDB" id="10030165at2759"/>
<dbReference type="Proteomes" id="UP000663834">
    <property type="component" value="Unassembled WGS sequence"/>
</dbReference>
<evidence type="ECO:0000313" key="3">
    <source>
        <dbReference type="EMBL" id="CAF1635635.1"/>
    </source>
</evidence>
<dbReference type="EMBL" id="CAJOBH010001700">
    <property type="protein sequence ID" value="CAF3868900.1"/>
    <property type="molecule type" value="Genomic_DNA"/>
</dbReference>
<comment type="caution">
    <text evidence="3">The sequence shown here is derived from an EMBL/GenBank/DDBJ whole genome shotgun (WGS) entry which is preliminary data.</text>
</comment>
<feature type="transmembrane region" description="Helical" evidence="1">
    <location>
        <begin position="28"/>
        <end position="47"/>
    </location>
</feature>
<evidence type="ECO:0000313" key="4">
    <source>
        <dbReference type="EMBL" id="CAF3797282.1"/>
    </source>
</evidence>
<sequence>MDIIITALGELVWASSCALVNFCLTSGLSVLAVFVSFLCAILASAFYKYSANHPQIPFDDSPCALISHADEDLDKSDTITSTTEQTIESSLPLVTTDKSNSTTNIGSLSDIDICFEESTDEHEVDSEQTSNILIDSIEGSEEEIQKQQIANIYRLLNDQNLTNNWTTTDFLDQLKMYGLQPYEENELELS</sequence>
<gene>
    <name evidence="5" type="ORF">BYL167_LOCUS6806</name>
    <name evidence="2" type="ORF">CJN711_LOCUS31799</name>
    <name evidence="4" type="ORF">GIL414_LOCUS885</name>
    <name evidence="3" type="ORF">KQP761_LOCUS27011</name>
</gene>
<protein>
    <submittedName>
        <fullName evidence="3">Uncharacterized protein</fullName>
    </submittedName>
</protein>
<proteinExistence type="predicted"/>
<dbReference type="EMBL" id="CAJOBJ010000126">
    <property type="protein sequence ID" value="CAF3797282.1"/>
    <property type="molecule type" value="Genomic_DNA"/>
</dbReference>
<dbReference type="Proteomes" id="UP000663855">
    <property type="component" value="Unassembled WGS sequence"/>
</dbReference>
<dbReference type="Proteomes" id="UP000681967">
    <property type="component" value="Unassembled WGS sequence"/>
</dbReference>
<evidence type="ECO:0000256" key="1">
    <source>
        <dbReference type="SAM" id="Phobius"/>
    </source>
</evidence>
<dbReference type="Proteomes" id="UP000681720">
    <property type="component" value="Unassembled WGS sequence"/>
</dbReference>
<evidence type="ECO:0000313" key="2">
    <source>
        <dbReference type="EMBL" id="CAF1569298.1"/>
    </source>
</evidence>
<dbReference type="EMBL" id="CAJNOV010015226">
    <property type="protein sequence ID" value="CAF1569298.1"/>
    <property type="molecule type" value="Genomic_DNA"/>
</dbReference>
<dbReference type="EMBL" id="CAJNOW010014854">
    <property type="protein sequence ID" value="CAF1635635.1"/>
    <property type="molecule type" value="Genomic_DNA"/>
</dbReference>
<dbReference type="AlphaFoldDB" id="A0A816DJT5"/>
<organism evidence="3 6">
    <name type="scientific">Rotaria magnacalcarata</name>
    <dbReference type="NCBI Taxonomy" id="392030"/>
    <lineage>
        <taxon>Eukaryota</taxon>
        <taxon>Metazoa</taxon>
        <taxon>Spiralia</taxon>
        <taxon>Gnathifera</taxon>
        <taxon>Rotifera</taxon>
        <taxon>Eurotatoria</taxon>
        <taxon>Bdelloidea</taxon>
        <taxon>Philodinida</taxon>
        <taxon>Philodinidae</taxon>
        <taxon>Rotaria</taxon>
    </lineage>
</organism>
<reference evidence="3" key="1">
    <citation type="submission" date="2021-02" db="EMBL/GenBank/DDBJ databases">
        <authorList>
            <person name="Nowell W R."/>
        </authorList>
    </citation>
    <scope>NUCLEOTIDE SEQUENCE</scope>
</reference>
<keyword evidence="1" id="KW-0812">Transmembrane</keyword>
<evidence type="ECO:0000313" key="6">
    <source>
        <dbReference type="Proteomes" id="UP000663834"/>
    </source>
</evidence>
<evidence type="ECO:0000313" key="5">
    <source>
        <dbReference type="EMBL" id="CAF3868900.1"/>
    </source>
</evidence>